<keyword evidence="4 10" id="KW-1133">Transmembrane helix</keyword>
<organism evidence="12 13">
    <name type="scientific">Holothuria leucospilota</name>
    <name type="common">Black long sea cucumber</name>
    <name type="synonym">Mertensiothuria leucospilota</name>
    <dbReference type="NCBI Taxonomy" id="206669"/>
    <lineage>
        <taxon>Eukaryota</taxon>
        <taxon>Metazoa</taxon>
        <taxon>Echinodermata</taxon>
        <taxon>Eleutherozoa</taxon>
        <taxon>Echinozoa</taxon>
        <taxon>Holothuroidea</taxon>
        <taxon>Aspidochirotacea</taxon>
        <taxon>Aspidochirotida</taxon>
        <taxon>Holothuriidae</taxon>
        <taxon>Holothuria</taxon>
    </lineage>
</organism>
<dbReference type="Gene3D" id="1.20.1070.10">
    <property type="entry name" value="Rhodopsin 7-helix transmembrane proteins"/>
    <property type="match status" value="1"/>
</dbReference>
<evidence type="ECO:0000256" key="7">
    <source>
        <dbReference type="ARBA" id="ARBA00023170"/>
    </source>
</evidence>
<keyword evidence="3 10" id="KW-0812">Transmembrane</keyword>
<evidence type="ECO:0000256" key="5">
    <source>
        <dbReference type="ARBA" id="ARBA00023040"/>
    </source>
</evidence>
<dbReference type="PANTHER" id="PTHR22752">
    <property type="entry name" value="G PROTEIN-COUPLED RECEPTOR"/>
    <property type="match status" value="1"/>
</dbReference>
<dbReference type="SUPFAM" id="SSF81321">
    <property type="entry name" value="Family A G protein-coupled receptor-like"/>
    <property type="match status" value="1"/>
</dbReference>
<evidence type="ECO:0000256" key="6">
    <source>
        <dbReference type="ARBA" id="ARBA00023136"/>
    </source>
</evidence>
<keyword evidence="7" id="KW-0675">Receptor</keyword>
<dbReference type="OrthoDB" id="9894375at2759"/>
<dbReference type="GO" id="GO:0004930">
    <property type="term" value="F:G protein-coupled receptor activity"/>
    <property type="evidence" value="ECO:0007669"/>
    <property type="project" value="UniProtKB-KW"/>
</dbReference>
<dbReference type="AlphaFoldDB" id="A0A9Q1BJZ7"/>
<reference evidence="12" key="1">
    <citation type="submission" date="2021-10" db="EMBL/GenBank/DDBJ databases">
        <title>Tropical sea cucumber genome reveals ecological adaptation and Cuvierian tubules defense mechanism.</title>
        <authorList>
            <person name="Chen T."/>
        </authorList>
    </citation>
    <scope>NUCLEOTIDE SEQUENCE</scope>
    <source>
        <strain evidence="12">Nanhai2018</strain>
        <tissue evidence="12">Muscle</tissue>
    </source>
</reference>
<dbReference type="GO" id="GO:0005886">
    <property type="term" value="C:plasma membrane"/>
    <property type="evidence" value="ECO:0007669"/>
    <property type="project" value="UniProtKB-SubCell"/>
</dbReference>
<dbReference type="Pfam" id="PF00001">
    <property type="entry name" value="7tm_1"/>
    <property type="match status" value="1"/>
</dbReference>
<evidence type="ECO:0000256" key="2">
    <source>
        <dbReference type="ARBA" id="ARBA00022475"/>
    </source>
</evidence>
<feature type="transmembrane region" description="Helical" evidence="10">
    <location>
        <begin position="155"/>
        <end position="177"/>
    </location>
</feature>
<evidence type="ECO:0000256" key="8">
    <source>
        <dbReference type="ARBA" id="ARBA00023224"/>
    </source>
</evidence>
<evidence type="ECO:0000313" key="13">
    <source>
        <dbReference type="Proteomes" id="UP001152320"/>
    </source>
</evidence>
<dbReference type="PROSITE" id="PS50262">
    <property type="entry name" value="G_PROTEIN_RECEP_F1_2"/>
    <property type="match status" value="1"/>
</dbReference>
<accession>A0A9Q1BJZ7</accession>
<feature type="region of interest" description="Disordered" evidence="9">
    <location>
        <begin position="88"/>
        <end position="107"/>
    </location>
</feature>
<keyword evidence="2" id="KW-1003">Cell membrane</keyword>
<gene>
    <name evidence="12" type="ORF">HOLleu_30155</name>
</gene>
<dbReference type="CDD" id="cd00637">
    <property type="entry name" value="7tm_classA_rhodopsin-like"/>
    <property type="match status" value="1"/>
</dbReference>
<dbReference type="Proteomes" id="UP001152320">
    <property type="component" value="Chromosome 15"/>
</dbReference>
<evidence type="ECO:0000256" key="1">
    <source>
        <dbReference type="ARBA" id="ARBA00004651"/>
    </source>
</evidence>
<evidence type="ECO:0000313" key="12">
    <source>
        <dbReference type="EMBL" id="KAJ8028031.1"/>
    </source>
</evidence>
<keyword evidence="13" id="KW-1185">Reference proteome</keyword>
<sequence length="229" mass="25963">MVLCLLVLTIERYITIMRPLKADNILTSTRAVLLFGCIAAYGVLVSFGVGGLTWIVRRHIHAISAMQRPATSSEEAQATVGVSSMRNGTTRHCHVNQPTHRLEDGPRRHTNKRITQEAKSALRLFFVVAVYIINWVPVIVFIMTGAASENNKSPYVYVIMHNFLYSSVIFDSYIYGFGNRLIRKEVKAMLLPRSVRTLTDDAGNTVNFVNMRRAKQEQRMDHLRHGDIM</sequence>
<comment type="caution">
    <text evidence="12">The sequence shown here is derived from an EMBL/GenBank/DDBJ whole genome shotgun (WGS) entry which is preliminary data.</text>
</comment>
<evidence type="ECO:0000256" key="10">
    <source>
        <dbReference type="SAM" id="Phobius"/>
    </source>
</evidence>
<proteinExistence type="predicted"/>
<evidence type="ECO:0000256" key="4">
    <source>
        <dbReference type="ARBA" id="ARBA00022989"/>
    </source>
</evidence>
<feature type="transmembrane region" description="Helical" evidence="10">
    <location>
        <begin position="32"/>
        <end position="56"/>
    </location>
</feature>
<feature type="domain" description="G-protein coupled receptors family 1 profile" evidence="11">
    <location>
        <begin position="1"/>
        <end position="175"/>
    </location>
</feature>
<protein>
    <recommendedName>
        <fullName evidence="11">G-protein coupled receptors family 1 profile domain-containing protein</fullName>
    </recommendedName>
</protein>
<dbReference type="InterPro" id="IPR017452">
    <property type="entry name" value="GPCR_Rhodpsn_7TM"/>
</dbReference>
<keyword evidence="6 10" id="KW-0472">Membrane</keyword>
<comment type="subcellular location">
    <subcellularLocation>
        <location evidence="1">Cell membrane</location>
        <topology evidence="1">Multi-pass membrane protein</topology>
    </subcellularLocation>
</comment>
<evidence type="ECO:0000259" key="11">
    <source>
        <dbReference type="PROSITE" id="PS50262"/>
    </source>
</evidence>
<keyword evidence="5" id="KW-0297">G-protein coupled receptor</keyword>
<dbReference type="EMBL" id="JAIZAY010000015">
    <property type="protein sequence ID" value="KAJ8028031.1"/>
    <property type="molecule type" value="Genomic_DNA"/>
</dbReference>
<evidence type="ECO:0000256" key="3">
    <source>
        <dbReference type="ARBA" id="ARBA00022692"/>
    </source>
</evidence>
<evidence type="ECO:0000256" key="9">
    <source>
        <dbReference type="SAM" id="MobiDB-lite"/>
    </source>
</evidence>
<name>A0A9Q1BJZ7_HOLLE</name>
<keyword evidence="8" id="KW-0807">Transducer</keyword>
<dbReference type="InterPro" id="IPR000276">
    <property type="entry name" value="GPCR_Rhodpsn"/>
</dbReference>
<feature type="transmembrane region" description="Helical" evidence="10">
    <location>
        <begin position="121"/>
        <end position="143"/>
    </location>
</feature>